<feature type="transmembrane region" description="Helical" evidence="8">
    <location>
        <begin position="121"/>
        <end position="140"/>
    </location>
</feature>
<keyword evidence="3" id="KW-0813">Transport</keyword>
<dbReference type="EMBL" id="JAEACU010000012">
    <property type="protein sequence ID" value="KAH7512142.1"/>
    <property type="molecule type" value="Genomic_DNA"/>
</dbReference>
<evidence type="ECO:0000256" key="5">
    <source>
        <dbReference type="ARBA" id="ARBA00022989"/>
    </source>
</evidence>
<feature type="transmembrane region" description="Helical" evidence="8">
    <location>
        <begin position="96"/>
        <end position="115"/>
    </location>
</feature>
<protein>
    <recommendedName>
        <fullName evidence="11">Solute carrier family 35 member F2-like</fullName>
    </recommendedName>
</protein>
<dbReference type="PANTHER" id="PTHR14233">
    <property type="entry name" value="DUF914-RELATED"/>
    <property type="match status" value="1"/>
</dbReference>
<proteinExistence type="inferred from homology"/>
<comment type="similarity">
    <text evidence="2">Belongs to the SLC35F solute transporter family.</text>
</comment>
<evidence type="ECO:0000256" key="3">
    <source>
        <dbReference type="ARBA" id="ARBA00022448"/>
    </source>
</evidence>
<comment type="caution">
    <text evidence="9">The sequence shown here is derived from an EMBL/GenBank/DDBJ whole genome shotgun (WGS) entry which is preliminary data.</text>
</comment>
<reference evidence="9" key="1">
    <citation type="journal article" date="2021" name="Front. Plant Sci.">
        <title>Chromosome-Scale Genome Assembly for Chinese Sour Jujube and Insights Into Its Genome Evolution and Domestication Signature.</title>
        <authorList>
            <person name="Shen L.-Y."/>
            <person name="Luo H."/>
            <person name="Wang X.-L."/>
            <person name="Wang X.-M."/>
            <person name="Qiu X.-J."/>
            <person name="Liu H."/>
            <person name="Zhou S.-S."/>
            <person name="Jia K.-H."/>
            <person name="Nie S."/>
            <person name="Bao Y.-T."/>
            <person name="Zhang R.-G."/>
            <person name="Yun Q.-Z."/>
            <person name="Chai Y.-H."/>
            <person name="Lu J.-Y."/>
            <person name="Li Y."/>
            <person name="Zhao S.-W."/>
            <person name="Mao J.-F."/>
            <person name="Jia S.-G."/>
            <person name="Mao Y.-M."/>
        </authorList>
    </citation>
    <scope>NUCLEOTIDE SEQUENCE</scope>
    <source>
        <strain evidence="9">AT0</strain>
        <tissue evidence="9">Leaf</tissue>
    </source>
</reference>
<evidence type="ECO:0000256" key="4">
    <source>
        <dbReference type="ARBA" id="ARBA00022692"/>
    </source>
</evidence>
<evidence type="ECO:0000256" key="2">
    <source>
        <dbReference type="ARBA" id="ARBA00007863"/>
    </source>
</evidence>
<feature type="transmembrane region" description="Helical" evidence="8">
    <location>
        <begin position="38"/>
        <end position="59"/>
    </location>
</feature>
<name>A0A978UBJ9_ZIZJJ</name>
<evidence type="ECO:0000313" key="10">
    <source>
        <dbReference type="Proteomes" id="UP000813462"/>
    </source>
</evidence>
<evidence type="ECO:0000256" key="1">
    <source>
        <dbReference type="ARBA" id="ARBA00004141"/>
    </source>
</evidence>
<dbReference type="SUPFAM" id="SSF103481">
    <property type="entry name" value="Multidrug resistance efflux transporter EmrE"/>
    <property type="match status" value="1"/>
</dbReference>
<dbReference type="InterPro" id="IPR052221">
    <property type="entry name" value="SLC35F_Transporter"/>
</dbReference>
<dbReference type="Proteomes" id="UP000813462">
    <property type="component" value="Unassembled WGS sequence"/>
</dbReference>
<dbReference type="GO" id="GO:0022857">
    <property type="term" value="F:transmembrane transporter activity"/>
    <property type="evidence" value="ECO:0007669"/>
    <property type="project" value="InterPro"/>
</dbReference>
<evidence type="ECO:0000256" key="8">
    <source>
        <dbReference type="SAM" id="Phobius"/>
    </source>
</evidence>
<feature type="transmembrane region" description="Helical" evidence="8">
    <location>
        <begin position="65"/>
        <end position="84"/>
    </location>
</feature>
<organism evidence="9 10">
    <name type="scientific">Ziziphus jujuba var. spinosa</name>
    <dbReference type="NCBI Taxonomy" id="714518"/>
    <lineage>
        <taxon>Eukaryota</taxon>
        <taxon>Viridiplantae</taxon>
        <taxon>Streptophyta</taxon>
        <taxon>Embryophyta</taxon>
        <taxon>Tracheophyta</taxon>
        <taxon>Spermatophyta</taxon>
        <taxon>Magnoliopsida</taxon>
        <taxon>eudicotyledons</taxon>
        <taxon>Gunneridae</taxon>
        <taxon>Pentapetalae</taxon>
        <taxon>rosids</taxon>
        <taxon>fabids</taxon>
        <taxon>Rosales</taxon>
        <taxon>Rhamnaceae</taxon>
        <taxon>Paliureae</taxon>
        <taxon>Ziziphus</taxon>
    </lineage>
</organism>
<feature type="transmembrane region" description="Helical" evidence="8">
    <location>
        <begin position="152"/>
        <end position="171"/>
    </location>
</feature>
<keyword evidence="4 8" id="KW-0812">Transmembrane</keyword>
<keyword evidence="6 8" id="KW-0472">Membrane</keyword>
<keyword evidence="5 8" id="KW-1133">Transmembrane helix</keyword>
<sequence>MELIREEPITPPASPTAGLQEGGNSSERAPRFRSLQKIYEVFFVYLTLALVYGSILLYMRQKLQVSWYWYLLLGFVDVQGNYLISKAFQFTSLTSATLLDCWTIAWVIILTRIFIGTRYSLWQLFGVAVCLLGLALVVLSDAAVDSGGGSRPLLGDVLVMAATLFIAMSSVDEEILVKNKDRVEMVCMIGVYGSLFSLCEIYPIHSQDEWSHIIQPLYAQSDMWAVVFRIIFYHQQVNWLCYQAFAIVVIGLVTYNLTENEHADEPALDDGNQNMLYHMLDVENINHLETECLTS</sequence>
<dbReference type="InterPro" id="IPR037185">
    <property type="entry name" value="EmrE-like"/>
</dbReference>
<comment type="subcellular location">
    <subcellularLocation>
        <location evidence="1">Membrane</location>
        <topology evidence="1">Multi-pass membrane protein</topology>
    </subcellularLocation>
</comment>
<feature type="transmembrane region" description="Helical" evidence="8">
    <location>
        <begin position="239"/>
        <end position="258"/>
    </location>
</feature>
<accession>A0A978UBJ9</accession>
<dbReference type="Pfam" id="PF06027">
    <property type="entry name" value="SLC35F"/>
    <property type="match status" value="2"/>
</dbReference>
<evidence type="ECO:0000256" key="6">
    <source>
        <dbReference type="ARBA" id="ARBA00023136"/>
    </source>
</evidence>
<evidence type="ECO:0008006" key="11">
    <source>
        <dbReference type="Google" id="ProtNLM"/>
    </source>
</evidence>
<dbReference type="AlphaFoldDB" id="A0A978UBJ9"/>
<dbReference type="GO" id="GO:0016020">
    <property type="term" value="C:membrane"/>
    <property type="evidence" value="ECO:0007669"/>
    <property type="project" value="UniProtKB-SubCell"/>
</dbReference>
<gene>
    <name evidence="9" type="ORF">FEM48_Zijuj12G0059100</name>
</gene>
<dbReference type="PANTHER" id="PTHR14233:SF18">
    <property type="entry name" value="OS05G0444300 PROTEIN"/>
    <property type="match status" value="1"/>
</dbReference>
<evidence type="ECO:0000256" key="7">
    <source>
        <dbReference type="SAM" id="MobiDB-lite"/>
    </source>
</evidence>
<dbReference type="InterPro" id="IPR009262">
    <property type="entry name" value="SLC35_F1/F2/F6"/>
</dbReference>
<feature type="region of interest" description="Disordered" evidence="7">
    <location>
        <begin position="1"/>
        <end position="26"/>
    </location>
</feature>
<evidence type="ECO:0000313" key="9">
    <source>
        <dbReference type="EMBL" id="KAH7512142.1"/>
    </source>
</evidence>